<proteinExistence type="predicted"/>
<evidence type="ECO:0000313" key="3">
    <source>
        <dbReference type="Proteomes" id="UP000256970"/>
    </source>
</evidence>
<feature type="region of interest" description="Disordered" evidence="1">
    <location>
        <begin position="1"/>
        <end position="20"/>
    </location>
</feature>
<dbReference type="EMBL" id="FNXT01000025">
    <property type="protein sequence ID" value="SZX59762.1"/>
    <property type="molecule type" value="Genomic_DNA"/>
</dbReference>
<reference evidence="2 3" key="1">
    <citation type="submission" date="2016-10" db="EMBL/GenBank/DDBJ databases">
        <authorList>
            <person name="Cai Z."/>
        </authorList>
    </citation>
    <scope>NUCLEOTIDE SEQUENCE [LARGE SCALE GENOMIC DNA]</scope>
</reference>
<organism evidence="2 3">
    <name type="scientific">Tetradesmus obliquus</name>
    <name type="common">Green alga</name>
    <name type="synonym">Acutodesmus obliquus</name>
    <dbReference type="NCBI Taxonomy" id="3088"/>
    <lineage>
        <taxon>Eukaryota</taxon>
        <taxon>Viridiplantae</taxon>
        <taxon>Chlorophyta</taxon>
        <taxon>core chlorophytes</taxon>
        <taxon>Chlorophyceae</taxon>
        <taxon>CS clade</taxon>
        <taxon>Sphaeropleales</taxon>
        <taxon>Scenedesmaceae</taxon>
        <taxon>Tetradesmus</taxon>
    </lineage>
</organism>
<dbReference type="AlphaFoldDB" id="A0A383V4Q0"/>
<evidence type="ECO:0000256" key="1">
    <source>
        <dbReference type="SAM" id="MobiDB-lite"/>
    </source>
</evidence>
<dbReference type="Proteomes" id="UP000256970">
    <property type="component" value="Unassembled WGS sequence"/>
</dbReference>
<evidence type="ECO:0000313" key="2">
    <source>
        <dbReference type="EMBL" id="SZX59762.1"/>
    </source>
</evidence>
<sequence>MPPLQESIATESPLPDLSVVTTPGTAATAAATPAQASGISSVVTPPVRMCASRNTSDDSSSSSTPNSTSQIIIKVPFSVNNAVGRPLGFAAGCLPAGTQLQNSNITIVFEFVLCSLSTDPSTLFSRYVKATLVSASGAVLRSRTGADCIVKNSPRLAKTTASHMFGSCGVAPAIANGTLPNAICIETSCCTADPTSTEPSPPDLSPSPDVAAAAAAASPTANATAAAGPIGACMGGRRKNGRVAADPLEKFGLSDVVVGAMCCANAPETSVASTTTTP</sequence>
<keyword evidence="3" id="KW-1185">Reference proteome</keyword>
<gene>
    <name evidence="2" type="ORF">BQ4739_LOCUS373</name>
</gene>
<name>A0A383V4Q0_TETOB</name>
<accession>A0A383V4Q0</accession>
<protein>
    <submittedName>
        <fullName evidence="2">Uncharacterized protein</fullName>
    </submittedName>
</protein>